<gene>
    <name evidence="1" type="ORF">SCF082_LOCUS51729</name>
</gene>
<sequence>MPSVLDDEQFQILLDQLKLPELTSLPFSLGRLQQLTLGCSDQAPRLTDARGNDSDGLLSANELEALAEAAADRRLPNCRSLVLRGVLAARPTMSPREPSRGDSDALLRLLRAMPQLVELDLSGNLLGYAHSCVDALPDIFLQLEHLTMLNLSANGFFSFKGGDGAVAPHVRLLLRALRHLSKLEVLDLHLNDKAFIRDMSKMAQGLASDVAALTTLPCLKRLIFFENYVNLDFVRRMEAERPEGVEVDYGLKSFVAEAFEAAHCASTPTGGGIFRPPLFDVRDALRAPVVLPAFFYKLAAELRSSGPLPGVTRLNFRSANCRTAWPGLIELLPFFPNATELNLSGAERGEALKMLKALSENKEKLGLPVIRTSAPEITEVVPRAFDDL</sequence>
<dbReference type="InterPro" id="IPR032675">
    <property type="entry name" value="LRR_dom_sf"/>
</dbReference>
<dbReference type="Proteomes" id="UP001642464">
    <property type="component" value="Unassembled WGS sequence"/>
</dbReference>
<dbReference type="Gene3D" id="3.80.10.10">
    <property type="entry name" value="Ribonuclease Inhibitor"/>
    <property type="match status" value="1"/>
</dbReference>
<keyword evidence="2" id="KW-1185">Reference proteome</keyword>
<organism evidence="1 2">
    <name type="scientific">Durusdinium trenchii</name>
    <dbReference type="NCBI Taxonomy" id="1381693"/>
    <lineage>
        <taxon>Eukaryota</taxon>
        <taxon>Sar</taxon>
        <taxon>Alveolata</taxon>
        <taxon>Dinophyceae</taxon>
        <taxon>Suessiales</taxon>
        <taxon>Symbiodiniaceae</taxon>
        <taxon>Durusdinium</taxon>
    </lineage>
</organism>
<comment type="caution">
    <text evidence="1">The sequence shown here is derived from an EMBL/GenBank/DDBJ whole genome shotgun (WGS) entry which is preliminary data.</text>
</comment>
<dbReference type="EMBL" id="CAXAMM010043729">
    <property type="protein sequence ID" value="CAK9111445.1"/>
    <property type="molecule type" value="Genomic_DNA"/>
</dbReference>
<reference evidence="1 2" key="1">
    <citation type="submission" date="2024-02" db="EMBL/GenBank/DDBJ databases">
        <authorList>
            <person name="Chen Y."/>
            <person name="Shah S."/>
            <person name="Dougan E. K."/>
            <person name="Thang M."/>
            <person name="Chan C."/>
        </authorList>
    </citation>
    <scope>NUCLEOTIDE SEQUENCE [LARGE SCALE GENOMIC DNA]</scope>
</reference>
<dbReference type="SUPFAM" id="SSF52047">
    <property type="entry name" value="RNI-like"/>
    <property type="match status" value="1"/>
</dbReference>
<proteinExistence type="predicted"/>
<name>A0ABP0SGC6_9DINO</name>
<evidence type="ECO:0000313" key="1">
    <source>
        <dbReference type="EMBL" id="CAK9111445.1"/>
    </source>
</evidence>
<evidence type="ECO:0000313" key="2">
    <source>
        <dbReference type="Proteomes" id="UP001642464"/>
    </source>
</evidence>
<accession>A0ABP0SGC6</accession>
<protein>
    <submittedName>
        <fullName evidence="1">Uncharacterized protein</fullName>
    </submittedName>
</protein>